<dbReference type="GO" id="GO:0044183">
    <property type="term" value="F:protein folding chaperone"/>
    <property type="evidence" value="ECO:0007669"/>
    <property type="project" value="TreeGrafter"/>
</dbReference>
<comment type="caution">
    <text evidence="6">The sequence shown here is derived from an EMBL/GenBank/DDBJ whole genome shotgun (WGS) entry which is preliminary data.</text>
</comment>
<dbReference type="InterPro" id="IPR016154">
    <property type="entry name" value="Heat_shock_Hsp33_C"/>
</dbReference>
<dbReference type="RefSeq" id="WP_189583419.1">
    <property type="nucleotide sequence ID" value="NZ_BMYV01000001.1"/>
</dbReference>
<dbReference type="GO" id="GO:0005737">
    <property type="term" value="C:cytoplasm"/>
    <property type="evidence" value="ECO:0007669"/>
    <property type="project" value="InterPro"/>
</dbReference>
<dbReference type="InterPro" id="IPR016153">
    <property type="entry name" value="Heat_shock_Hsp33_N"/>
</dbReference>
<dbReference type="PANTHER" id="PTHR30111">
    <property type="entry name" value="33 KDA CHAPERONIN"/>
    <property type="match status" value="1"/>
</dbReference>
<dbReference type="PIRSF" id="PIRSF005261">
    <property type="entry name" value="Heat_shock_Hsp33"/>
    <property type="match status" value="1"/>
</dbReference>
<protein>
    <submittedName>
        <fullName evidence="6">33 kDa chaperonin</fullName>
    </submittedName>
</protein>
<dbReference type="SUPFAM" id="SSF64397">
    <property type="entry name" value="Hsp33 domain"/>
    <property type="match status" value="1"/>
</dbReference>
<keyword evidence="2" id="KW-0862">Zinc</keyword>
<keyword evidence="1" id="KW-0963">Cytoplasm</keyword>
<name>A0A918NGK9_9PROT</name>
<dbReference type="AlphaFoldDB" id="A0A918NGK9"/>
<organism evidence="6 7">
    <name type="scientific">Litorimonas cladophorae</name>
    <dbReference type="NCBI Taxonomy" id="1220491"/>
    <lineage>
        <taxon>Bacteria</taxon>
        <taxon>Pseudomonadati</taxon>
        <taxon>Pseudomonadota</taxon>
        <taxon>Alphaproteobacteria</taxon>
        <taxon>Maricaulales</taxon>
        <taxon>Robiginitomaculaceae</taxon>
    </lineage>
</organism>
<dbReference type="Gene3D" id="3.90.1280.10">
    <property type="entry name" value="HSP33 redox switch-like"/>
    <property type="match status" value="1"/>
</dbReference>
<evidence type="ECO:0000313" key="7">
    <source>
        <dbReference type="Proteomes" id="UP000600865"/>
    </source>
</evidence>
<sequence>MTKLTSDTPTELDANTVDTVTVFQLDHQPVRGRAIKLGPALEKALRPNGEDRYPDSVARLLGEAMMTGALVAQSLKFNGRIVVQCHGKNEGAVSLLMADCTTDGHVRGYARWDETRLKEIELDNRTPGAQALLGKGTFSMTIDQGPDMDQYQGVAGIDGDSLSVCAEHYFNQSEQVPTRIHLACGQAVDEAGAHWTGGGIMIQKIADDTARPDATPPWETAQTLFKTLTDAELIDPELSTNRLLYRLFHEDGVRLVESNDVAAKCQCSRKRLLNTLKSFDQTAIDDMAKDGIISANCEFCATDYEFPLTEIGKA</sequence>
<dbReference type="InterPro" id="IPR000397">
    <property type="entry name" value="Heat_shock_Hsp33"/>
</dbReference>
<dbReference type="Proteomes" id="UP000600865">
    <property type="component" value="Unassembled WGS sequence"/>
</dbReference>
<dbReference type="Gene3D" id="1.10.287.480">
    <property type="entry name" value="helix hairpin bin"/>
    <property type="match status" value="1"/>
</dbReference>
<evidence type="ECO:0000313" key="6">
    <source>
        <dbReference type="EMBL" id="GGX65530.1"/>
    </source>
</evidence>
<gene>
    <name evidence="6" type="primary">hslO</name>
    <name evidence="6" type="ORF">GCM10011309_14730</name>
</gene>
<dbReference type="InterPro" id="IPR023212">
    <property type="entry name" value="Hsp33_helix_hairpin_bin_dom_sf"/>
</dbReference>
<keyword evidence="4" id="KW-0143">Chaperone</keyword>
<reference evidence="6 7" key="1">
    <citation type="journal article" date="2014" name="Int. J. Syst. Evol. Microbiol.">
        <title>Complete genome sequence of Corynebacterium casei LMG S-19264T (=DSM 44701T), isolated from a smear-ripened cheese.</title>
        <authorList>
            <consortium name="US DOE Joint Genome Institute (JGI-PGF)"/>
            <person name="Walter F."/>
            <person name="Albersmeier A."/>
            <person name="Kalinowski J."/>
            <person name="Ruckert C."/>
        </authorList>
    </citation>
    <scope>NUCLEOTIDE SEQUENCE [LARGE SCALE GENOMIC DNA]</scope>
    <source>
        <strain evidence="6 7">KCTC 23968</strain>
    </source>
</reference>
<accession>A0A918NGK9</accession>
<evidence type="ECO:0000256" key="4">
    <source>
        <dbReference type="ARBA" id="ARBA00023186"/>
    </source>
</evidence>
<evidence type="ECO:0000256" key="2">
    <source>
        <dbReference type="ARBA" id="ARBA00022833"/>
    </source>
</evidence>
<evidence type="ECO:0000256" key="1">
    <source>
        <dbReference type="ARBA" id="ARBA00022490"/>
    </source>
</evidence>
<dbReference type="EMBL" id="BMYV01000001">
    <property type="protein sequence ID" value="GGX65530.1"/>
    <property type="molecule type" value="Genomic_DNA"/>
</dbReference>
<keyword evidence="7" id="KW-1185">Reference proteome</keyword>
<dbReference type="PANTHER" id="PTHR30111:SF1">
    <property type="entry name" value="33 KDA CHAPERONIN"/>
    <property type="match status" value="1"/>
</dbReference>
<dbReference type="SUPFAM" id="SSF118352">
    <property type="entry name" value="HSP33 redox switch-like"/>
    <property type="match status" value="1"/>
</dbReference>
<dbReference type="GO" id="GO:0051082">
    <property type="term" value="F:unfolded protein binding"/>
    <property type="evidence" value="ECO:0007669"/>
    <property type="project" value="InterPro"/>
</dbReference>
<evidence type="ECO:0000256" key="5">
    <source>
        <dbReference type="ARBA" id="ARBA00023284"/>
    </source>
</evidence>
<dbReference type="Gene3D" id="3.55.30.10">
    <property type="entry name" value="Hsp33 domain"/>
    <property type="match status" value="1"/>
</dbReference>
<evidence type="ECO:0000256" key="3">
    <source>
        <dbReference type="ARBA" id="ARBA00023157"/>
    </source>
</evidence>
<dbReference type="Pfam" id="PF01430">
    <property type="entry name" value="HSP33"/>
    <property type="match status" value="1"/>
</dbReference>
<proteinExistence type="predicted"/>
<dbReference type="GO" id="GO:0042026">
    <property type="term" value="P:protein refolding"/>
    <property type="evidence" value="ECO:0007669"/>
    <property type="project" value="TreeGrafter"/>
</dbReference>
<keyword evidence="3" id="KW-1015">Disulfide bond</keyword>
<dbReference type="CDD" id="cd00498">
    <property type="entry name" value="Hsp33"/>
    <property type="match status" value="1"/>
</dbReference>
<keyword evidence="5" id="KW-0676">Redox-active center</keyword>